<evidence type="ECO:0000313" key="1">
    <source>
        <dbReference type="EMBL" id="KAK9235686.1"/>
    </source>
</evidence>
<comment type="caution">
    <text evidence="1">The sequence shown here is derived from an EMBL/GenBank/DDBJ whole genome shotgun (WGS) entry which is preliminary data.</text>
</comment>
<dbReference type="EMBL" id="MU971407">
    <property type="protein sequence ID" value="KAK9235686.1"/>
    <property type="molecule type" value="Genomic_DNA"/>
</dbReference>
<sequence length="262" mass="29585">MIFRWHQFVSFLLALLAPYVRADNVTSLTGTWTTKANTVFTGPGFYDPVDELLIEPNLPGLSMSFTDDGYYEEAFYYVLSQPSNPTCPTALLQFQHGTYVIASNGSLLLSPFAVDGRQLLSDPCTSEESVYSRYAQFEVYSIWETSIDDYRGQYKLQLYKFDGSPMNPMYLVYRPPLMLPTITMNPTASATSEATTSSTANAKSRLKRSFENRSKTDAIKRPVVDGVFWWWIGMIMMIGGGGAFLLLQRQSMYEKKLSKSVN</sequence>
<proteinExistence type="predicted"/>
<keyword evidence="2" id="KW-1185">Reference proteome</keyword>
<gene>
    <name evidence="1" type="ORF">V1525DRAFT_347803</name>
</gene>
<dbReference type="Proteomes" id="UP001433508">
    <property type="component" value="Unassembled WGS sequence"/>
</dbReference>
<accession>A0ACC3SWC9</accession>
<protein>
    <submittedName>
        <fullName evidence="1">Chaperone for protein-folding within the ER, fungal-domain-containing protein</fullName>
    </submittedName>
</protein>
<organism evidence="1 2">
    <name type="scientific">Lipomyces kononenkoae</name>
    <name type="common">Yeast</name>
    <dbReference type="NCBI Taxonomy" id="34357"/>
    <lineage>
        <taxon>Eukaryota</taxon>
        <taxon>Fungi</taxon>
        <taxon>Dikarya</taxon>
        <taxon>Ascomycota</taxon>
        <taxon>Saccharomycotina</taxon>
        <taxon>Lipomycetes</taxon>
        <taxon>Lipomycetales</taxon>
        <taxon>Lipomycetaceae</taxon>
        <taxon>Lipomyces</taxon>
    </lineage>
</organism>
<name>A0ACC3SWC9_LIPKO</name>
<reference evidence="2" key="1">
    <citation type="journal article" date="2024" name="Front. Bioeng. Biotechnol.">
        <title>Genome-scale model development and genomic sequencing of the oleaginous clade Lipomyces.</title>
        <authorList>
            <person name="Czajka J.J."/>
            <person name="Han Y."/>
            <person name="Kim J."/>
            <person name="Mondo S.J."/>
            <person name="Hofstad B.A."/>
            <person name="Robles A."/>
            <person name="Haridas S."/>
            <person name="Riley R."/>
            <person name="LaButti K."/>
            <person name="Pangilinan J."/>
            <person name="Andreopoulos W."/>
            <person name="Lipzen A."/>
            <person name="Yan J."/>
            <person name="Wang M."/>
            <person name="Ng V."/>
            <person name="Grigoriev I.V."/>
            <person name="Spatafora J.W."/>
            <person name="Magnuson J.K."/>
            <person name="Baker S.E."/>
            <person name="Pomraning K.R."/>
        </authorList>
    </citation>
    <scope>NUCLEOTIDE SEQUENCE [LARGE SCALE GENOMIC DNA]</scope>
    <source>
        <strain evidence="2">CBS 7786</strain>
    </source>
</reference>
<evidence type="ECO:0000313" key="2">
    <source>
        <dbReference type="Proteomes" id="UP001433508"/>
    </source>
</evidence>